<comment type="caution">
    <text evidence="12">The sequence shown here is derived from an EMBL/GenBank/DDBJ whole genome shotgun (WGS) entry which is preliminary data.</text>
</comment>
<evidence type="ECO:0000313" key="12">
    <source>
        <dbReference type="EMBL" id="KAG7664566.1"/>
    </source>
</evidence>
<dbReference type="PANTHER" id="PTHR31586:SF1">
    <property type="entry name" value="CYTOCHROME C OXIDASE ASSEMBLY PROTEIN COX20, MITOCHONDRIAL"/>
    <property type="match status" value="1"/>
</dbReference>
<dbReference type="OrthoDB" id="14603at2759"/>
<keyword evidence="4 11" id="KW-0812">Transmembrane</keyword>
<dbReference type="Pfam" id="PF12597">
    <property type="entry name" value="Cox20"/>
    <property type="match status" value="1"/>
</dbReference>
<feature type="compositionally biased region" description="Low complexity" evidence="10">
    <location>
        <begin position="7"/>
        <end position="32"/>
    </location>
</feature>
<evidence type="ECO:0000313" key="13">
    <source>
        <dbReference type="Proteomes" id="UP000694255"/>
    </source>
</evidence>
<evidence type="ECO:0000256" key="11">
    <source>
        <dbReference type="SAM" id="Phobius"/>
    </source>
</evidence>
<dbReference type="GO" id="GO:0005743">
    <property type="term" value="C:mitochondrial inner membrane"/>
    <property type="evidence" value="ECO:0007669"/>
    <property type="project" value="UniProtKB-SubCell"/>
</dbReference>
<feature type="compositionally biased region" description="Basic and acidic residues" evidence="10">
    <location>
        <begin position="37"/>
        <end position="47"/>
    </location>
</feature>
<name>A0A8J5QH36_9ASCO</name>
<dbReference type="Proteomes" id="UP000694255">
    <property type="component" value="Unassembled WGS sequence"/>
</dbReference>
<proteinExistence type="inferred from homology"/>
<gene>
    <name evidence="12" type="ORF">J8A68_001910</name>
</gene>
<dbReference type="GeneID" id="73468711"/>
<dbReference type="InterPro" id="IPR022533">
    <property type="entry name" value="Cox20"/>
</dbReference>
<dbReference type="PANTHER" id="PTHR31586">
    <property type="entry name" value="CYTOCHROME C OXIDASE PROTEIN 20"/>
    <property type="match status" value="1"/>
</dbReference>
<comment type="subcellular location">
    <subcellularLocation>
        <location evidence="1 9">Mitochondrion inner membrane</location>
    </subcellularLocation>
</comment>
<keyword evidence="7 9" id="KW-0496">Mitochondrion</keyword>
<evidence type="ECO:0000256" key="10">
    <source>
        <dbReference type="SAM" id="MobiDB-lite"/>
    </source>
</evidence>
<evidence type="ECO:0000256" key="8">
    <source>
        <dbReference type="ARBA" id="ARBA00023136"/>
    </source>
</evidence>
<organism evidence="12 13">
    <name type="scientific">[Candida] subhashii</name>
    <dbReference type="NCBI Taxonomy" id="561895"/>
    <lineage>
        <taxon>Eukaryota</taxon>
        <taxon>Fungi</taxon>
        <taxon>Dikarya</taxon>
        <taxon>Ascomycota</taxon>
        <taxon>Saccharomycotina</taxon>
        <taxon>Pichiomycetes</taxon>
        <taxon>Debaryomycetaceae</taxon>
        <taxon>Spathaspora</taxon>
    </lineage>
</organism>
<sequence>MGWFGGSSSSPAKVSVVSEYTEAQQQQQQQQQFLEDLPPKFQDDVPPQHRPIKQQPTIIDVLKDIKLSDFTIERFTGMPCFREGMITGFQAMSVLGIVTFFIRKNISQSMNWAVGGFFLGNVLGFEQCRSVRRRSYMAIEKAKQLREAKNRAKWDEMQQEDKDEDFEKFQQFNSRR</sequence>
<keyword evidence="13" id="KW-1185">Reference proteome</keyword>
<evidence type="ECO:0000256" key="1">
    <source>
        <dbReference type="ARBA" id="ARBA00004273"/>
    </source>
</evidence>
<feature type="region of interest" description="Disordered" evidence="10">
    <location>
        <begin position="1"/>
        <end position="53"/>
    </location>
</feature>
<keyword evidence="6 11" id="KW-1133">Transmembrane helix</keyword>
<feature type="transmembrane region" description="Helical" evidence="11">
    <location>
        <begin position="84"/>
        <end position="103"/>
    </location>
</feature>
<accession>A0A8J5QH36</accession>
<dbReference type="PIRSF" id="PIRSF007871">
    <property type="entry name" value="Cox20"/>
    <property type="match status" value="1"/>
</dbReference>
<reference evidence="12 13" key="1">
    <citation type="journal article" date="2021" name="DNA Res.">
        <title>Genome analysis of Candida subhashii reveals its hybrid nature and dual mitochondrial genome conformations.</title>
        <authorList>
            <person name="Mixao V."/>
            <person name="Hegedusova E."/>
            <person name="Saus E."/>
            <person name="Pryszcz L.P."/>
            <person name="Cillingova A."/>
            <person name="Nosek J."/>
            <person name="Gabaldon T."/>
        </authorList>
    </citation>
    <scope>NUCLEOTIDE SEQUENCE [LARGE SCALE GENOMIC DNA]</scope>
    <source>
        <strain evidence="12 13">CBS 10753</strain>
    </source>
</reference>
<feature type="region of interest" description="Disordered" evidence="10">
    <location>
        <begin position="150"/>
        <end position="176"/>
    </location>
</feature>
<protein>
    <recommendedName>
        <fullName evidence="3 9">Cytochrome c oxidase assembly protein COX20, mitochondrial</fullName>
    </recommendedName>
</protein>
<evidence type="ECO:0000256" key="9">
    <source>
        <dbReference type="PIRNR" id="PIRNR007871"/>
    </source>
</evidence>
<comment type="function">
    <text evidence="9">Involved in the assembly of the cytochrome c oxidase complex.</text>
</comment>
<evidence type="ECO:0000256" key="2">
    <source>
        <dbReference type="ARBA" id="ARBA00009575"/>
    </source>
</evidence>
<dbReference type="EMBL" id="JAGSYN010000072">
    <property type="protein sequence ID" value="KAG7664566.1"/>
    <property type="molecule type" value="Genomic_DNA"/>
</dbReference>
<evidence type="ECO:0000256" key="4">
    <source>
        <dbReference type="ARBA" id="ARBA00022692"/>
    </source>
</evidence>
<dbReference type="GO" id="GO:0033617">
    <property type="term" value="P:mitochondrial respiratory chain complex IV assembly"/>
    <property type="evidence" value="ECO:0007669"/>
    <property type="project" value="InterPro"/>
</dbReference>
<evidence type="ECO:0000256" key="6">
    <source>
        <dbReference type="ARBA" id="ARBA00022989"/>
    </source>
</evidence>
<comment type="similarity">
    <text evidence="2 9">Belongs to the COX20 family.</text>
</comment>
<keyword evidence="5 9" id="KW-0999">Mitochondrion inner membrane</keyword>
<dbReference type="AlphaFoldDB" id="A0A8J5QH36"/>
<feature type="compositionally biased region" description="Basic and acidic residues" evidence="10">
    <location>
        <begin position="150"/>
        <end position="168"/>
    </location>
</feature>
<evidence type="ECO:0000256" key="5">
    <source>
        <dbReference type="ARBA" id="ARBA00022792"/>
    </source>
</evidence>
<evidence type="ECO:0000256" key="7">
    <source>
        <dbReference type="ARBA" id="ARBA00023128"/>
    </source>
</evidence>
<dbReference type="RefSeq" id="XP_049264798.1">
    <property type="nucleotide sequence ID" value="XM_049405604.1"/>
</dbReference>
<evidence type="ECO:0000256" key="3">
    <source>
        <dbReference type="ARBA" id="ARBA00017689"/>
    </source>
</evidence>
<keyword evidence="8 9" id="KW-0472">Membrane</keyword>